<dbReference type="GO" id="GO:0003700">
    <property type="term" value="F:DNA-binding transcription factor activity"/>
    <property type="evidence" value="ECO:0007669"/>
    <property type="project" value="InterPro"/>
</dbReference>
<keyword evidence="1" id="KW-0805">Transcription regulation</keyword>
<dbReference type="RefSeq" id="WP_135162167.1">
    <property type="nucleotide sequence ID" value="NZ_SPQS01000002.1"/>
</dbReference>
<dbReference type="SUPFAM" id="SSF48008">
    <property type="entry name" value="GntR ligand-binding domain-like"/>
    <property type="match status" value="1"/>
</dbReference>
<evidence type="ECO:0000313" key="5">
    <source>
        <dbReference type="EMBL" id="TFV79702.1"/>
    </source>
</evidence>
<comment type="caution">
    <text evidence="5">The sequence shown here is derived from an EMBL/GenBank/DDBJ whole genome shotgun (WGS) entry which is preliminary data.</text>
</comment>
<dbReference type="InterPro" id="IPR011711">
    <property type="entry name" value="GntR_C"/>
</dbReference>
<dbReference type="PANTHER" id="PTHR43537:SF39">
    <property type="entry name" value="HTH-TYPE TRANSCRIPTIONAL REGULATOR MCBR"/>
    <property type="match status" value="1"/>
</dbReference>
<dbReference type="EMBL" id="SPQS01000002">
    <property type="protein sequence ID" value="TFV79702.1"/>
    <property type="molecule type" value="Genomic_DNA"/>
</dbReference>
<evidence type="ECO:0000256" key="2">
    <source>
        <dbReference type="ARBA" id="ARBA00023125"/>
    </source>
</evidence>
<dbReference type="InterPro" id="IPR036388">
    <property type="entry name" value="WH-like_DNA-bd_sf"/>
</dbReference>
<dbReference type="SUPFAM" id="SSF46785">
    <property type="entry name" value="Winged helix' DNA-binding domain"/>
    <property type="match status" value="1"/>
</dbReference>
<dbReference type="PROSITE" id="PS50949">
    <property type="entry name" value="HTH_GNTR"/>
    <property type="match status" value="1"/>
</dbReference>
<reference evidence="5 6" key="1">
    <citation type="submission" date="2019-03" db="EMBL/GenBank/DDBJ databases">
        <title>Bradyrhizobium strains diversity.</title>
        <authorList>
            <person name="Urquiaga M.C.O."/>
            <person name="Hungria M."/>
            <person name="Delamuta J.R.M."/>
            <person name="Klepa M.S."/>
        </authorList>
    </citation>
    <scope>NUCLEOTIDE SEQUENCE [LARGE SCALE GENOMIC DNA]</scope>
    <source>
        <strain evidence="5 6">CNPSo 3426</strain>
    </source>
</reference>
<feature type="domain" description="HTH gntR-type" evidence="4">
    <location>
        <begin position="34"/>
        <end position="101"/>
    </location>
</feature>
<evidence type="ECO:0000256" key="1">
    <source>
        <dbReference type="ARBA" id="ARBA00023015"/>
    </source>
</evidence>
<dbReference type="InterPro" id="IPR008920">
    <property type="entry name" value="TF_FadR/GntR_C"/>
</dbReference>
<dbReference type="Pfam" id="PF07729">
    <property type="entry name" value="FCD"/>
    <property type="match status" value="1"/>
</dbReference>
<dbReference type="Pfam" id="PF00392">
    <property type="entry name" value="GntR"/>
    <property type="match status" value="1"/>
</dbReference>
<dbReference type="Proteomes" id="UP000297700">
    <property type="component" value="Unassembled WGS sequence"/>
</dbReference>
<sequence length="246" mass="27339">MTIRQIGEEGAVRLISKGGDKTNFENSIRAVERETLNDRVYRELRTMIMSGGFVPGAEMKLRTLAQSLHVSLMPVRDAIGRLVVERALKMLPNHRVIVPEITIDEFLEIRRVRILLEGEAAALACAHIGTDGIAELKRLHEKIKSLGTNKQRQFWALNQEFHFTIYEAAKSPLLLSMIESLWLQIGPVFNQIPINLTSEGARGHQRIITALSSGDAKAARAALTEDLMKGGDRVIATLIQDKQPAG</sequence>
<dbReference type="InterPro" id="IPR000524">
    <property type="entry name" value="Tscrpt_reg_HTH_GntR"/>
</dbReference>
<protein>
    <submittedName>
        <fullName evidence="5">GntR family transcriptional regulator</fullName>
    </submittedName>
</protein>
<dbReference type="InterPro" id="IPR036390">
    <property type="entry name" value="WH_DNA-bd_sf"/>
</dbReference>
<keyword evidence="2" id="KW-0238">DNA-binding</keyword>
<name>A0A4Y9PK49_9BRAD</name>
<evidence type="ECO:0000313" key="6">
    <source>
        <dbReference type="Proteomes" id="UP000297700"/>
    </source>
</evidence>
<dbReference type="SMART" id="SM00895">
    <property type="entry name" value="FCD"/>
    <property type="match status" value="1"/>
</dbReference>
<organism evidence="5 6">
    <name type="scientific">Bradyrhizobium frederickii</name>
    <dbReference type="NCBI Taxonomy" id="2560054"/>
    <lineage>
        <taxon>Bacteria</taxon>
        <taxon>Pseudomonadati</taxon>
        <taxon>Pseudomonadota</taxon>
        <taxon>Alphaproteobacteria</taxon>
        <taxon>Hyphomicrobiales</taxon>
        <taxon>Nitrobacteraceae</taxon>
        <taxon>Bradyrhizobium</taxon>
    </lineage>
</organism>
<evidence type="ECO:0000256" key="3">
    <source>
        <dbReference type="ARBA" id="ARBA00023163"/>
    </source>
</evidence>
<dbReference type="AlphaFoldDB" id="A0A4Y9PK49"/>
<evidence type="ECO:0000259" key="4">
    <source>
        <dbReference type="PROSITE" id="PS50949"/>
    </source>
</evidence>
<accession>A0A4Y9PK49</accession>
<keyword evidence="3" id="KW-0804">Transcription</keyword>
<gene>
    <name evidence="5" type="ORF">E4K64_03370</name>
</gene>
<dbReference type="Gene3D" id="1.20.120.530">
    <property type="entry name" value="GntR ligand-binding domain-like"/>
    <property type="match status" value="1"/>
</dbReference>
<proteinExistence type="predicted"/>
<dbReference type="Gene3D" id="1.10.10.10">
    <property type="entry name" value="Winged helix-like DNA-binding domain superfamily/Winged helix DNA-binding domain"/>
    <property type="match status" value="1"/>
</dbReference>
<dbReference type="PANTHER" id="PTHR43537">
    <property type="entry name" value="TRANSCRIPTIONAL REGULATOR, GNTR FAMILY"/>
    <property type="match status" value="1"/>
</dbReference>
<dbReference type="GO" id="GO:0003677">
    <property type="term" value="F:DNA binding"/>
    <property type="evidence" value="ECO:0007669"/>
    <property type="project" value="UniProtKB-KW"/>
</dbReference>